<dbReference type="eggNOG" id="ENOG502RZAY">
    <property type="taxonomic scope" value="Eukaryota"/>
</dbReference>
<evidence type="ECO:0000313" key="1">
    <source>
        <dbReference type="EMBL" id="EPQ29301.1"/>
    </source>
</evidence>
<proteinExistence type="predicted"/>
<dbReference type="EMBL" id="KE361631">
    <property type="protein sequence ID" value="EPQ29301.1"/>
    <property type="molecule type" value="Genomic_DNA"/>
</dbReference>
<dbReference type="HOGENOM" id="CLU_133965_0_0_1"/>
<reference evidence="1 2" key="1">
    <citation type="journal article" date="2013" name="Plant Cell">
        <title>The transition from a phytopathogenic smut ancestor to an anamorphic biocontrol agent deciphered by comparative whole-genome analysis.</title>
        <authorList>
            <person name="Lefebvre F."/>
            <person name="Joly D.L."/>
            <person name="Labbe C."/>
            <person name="Teichmann B."/>
            <person name="Linning R."/>
            <person name="Belzile F."/>
            <person name="Bakkeren G."/>
            <person name="Belanger R.R."/>
        </authorList>
    </citation>
    <scope>NUCLEOTIDE SEQUENCE [LARGE SCALE GENOMIC DNA]</scope>
    <source>
        <strain evidence="1 2">PF-1</strain>
    </source>
</reference>
<gene>
    <name evidence="1" type="ORF">PFL1_03056</name>
</gene>
<dbReference type="OrthoDB" id="10052260at2759"/>
<dbReference type="SUPFAM" id="SSF49785">
    <property type="entry name" value="Galactose-binding domain-like"/>
    <property type="match status" value="1"/>
</dbReference>
<organism evidence="1 2">
    <name type="scientific">Pseudozyma flocculosa PF-1</name>
    <dbReference type="NCBI Taxonomy" id="1277687"/>
    <lineage>
        <taxon>Eukaryota</taxon>
        <taxon>Fungi</taxon>
        <taxon>Dikarya</taxon>
        <taxon>Basidiomycota</taxon>
        <taxon>Ustilaginomycotina</taxon>
        <taxon>Ustilaginomycetes</taxon>
        <taxon>Ustilaginales</taxon>
        <taxon>Ustilaginaceae</taxon>
        <taxon>Pseudozyma</taxon>
    </lineage>
</organism>
<accession>A0A061HF81</accession>
<dbReference type="GeneID" id="19317167"/>
<dbReference type="AlphaFoldDB" id="A0A061HF81"/>
<sequence>MVSAPQSSQPTADLAAGQKLVNLLANEVKVKASSGSSKDAKAILSGDLETAWTSENASPVSDPGSTVSTLTFKLPSDQGGARIGSLHSMALTFAGGFSAMNARLLYSTESSPTEWKDAAAEVFPYDSNAKQFFRLETNETAKDEIATSLRLQLSGSTDDYGRVTVYQVEIYAIAST</sequence>
<dbReference type="InterPro" id="IPR008979">
    <property type="entry name" value="Galactose-bd-like_sf"/>
</dbReference>
<dbReference type="RefSeq" id="XP_007878763.1">
    <property type="nucleotide sequence ID" value="XM_007880572.1"/>
</dbReference>
<name>A0A061HF81_9BASI</name>
<dbReference type="Proteomes" id="UP000053664">
    <property type="component" value="Unassembled WGS sequence"/>
</dbReference>
<dbReference type="Gene3D" id="2.60.120.260">
    <property type="entry name" value="Galactose-binding domain-like"/>
    <property type="match status" value="1"/>
</dbReference>
<evidence type="ECO:0000313" key="2">
    <source>
        <dbReference type="Proteomes" id="UP000053664"/>
    </source>
</evidence>
<dbReference type="KEGG" id="pfp:PFL1_03056"/>
<evidence type="ECO:0008006" key="3">
    <source>
        <dbReference type="Google" id="ProtNLM"/>
    </source>
</evidence>
<protein>
    <recommendedName>
        <fullName evidence="3">SUN domain-containing protein</fullName>
    </recommendedName>
</protein>